<evidence type="ECO:0000313" key="3">
    <source>
        <dbReference type="Proteomes" id="UP000216409"/>
    </source>
</evidence>
<dbReference type="PROSITE" id="PS51318">
    <property type="entry name" value="TAT"/>
    <property type="match status" value="1"/>
</dbReference>
<reference evidence="2 3" key="1">
    <citation type="journal article" date="2014" name="Front. Microbiol.">
        <title>Population and genomic analysis of the genus Halorubrum.</title>
        <authorList>
            <person name="Fullmer M.S."/>
            <person name="Soucy S.M."/>
            <person name="Swithers K.S."/>
            <person name="Makkay A.M."/>
            <person name="Wheeler R."/>
            <person name="Ventosa A."/>
            <person name="Gogarten J.P."/>
            <person name="Papke R.T."/>
        </authorList>
    </citation>
    <scope>NUCLEOTIDE SEQUENCE [LARGE SCALE GENOMIC DNA]</scope>
    <source>
        <strain evidence="2 3">LD3</strain>
    </source>
</reference>
<dbReference type="SUPFAM" id="SSF51695">
    <property type="entry name" value="PLC-like phosphodiesterases"/>
    <property type="match status" value="1"/>
</dbReference>
<dbReference type="InterPro" id="IPR030395">
    <property type="entry name" value="GP_PDE_dom"/>
</dbReference>
<feature type="domain" description="GP-PDE" evidence="1">
    <location>
        <begin position="70"/>
        <end position="320"/>
    </location>
</feature>
<dbReference type="Gene3D" id="3.20.20.190">
    <property type="entry name" value="Phosphatidylinositol (PI) phosphodiesterase"/>
    <property type="match status" value="1"/>
</dbReference>
<organism evidence="2 3">
    <name type="scientific">Halorubrum ezzemoulense</name>
    <name type="common">Halorubrum chaoviator</name>
    <dbReference type="NCBI Taxonomy" id="337243"/>
    <lineage>
        <taxon>Archaea</taxon>
        <taxon>Methanobacteriati</taxon>
        <taxon>Methanobacteriota</taxon>
        <taxon>Stenosarchaea group</taxon>
        <taxon>Halobacteria</taxon>
        <taxon>Halobacteriales</taxon>
        <taxon>Haloferacaceae</taxon>
        <taxon>Halorubrum</taxon>
    </lineage>
</organism>
<dbReference type="Proteomes" id="UP000216409">
    <property type="component" value="Unassembled WGS sequence"/>
</dbReference>
<gene>
    <name evidence="2" type="ORF">DJ83_15575</name>
</gene>
<accession>A0A256INP1</accession>
<dbReference type="PROSITE" id="PS51704">
    <property type="entry name" value="GP_PDE"/>
    <property type="match status" value="1"/>
</dbReference>
<evidence type="ECO:0000259" key="1">
    <source>
        <dbReference type="PROSITE" id="PS51704"/>
    </source>
</evidence>
<dbReference type="InterPro" id="IPR006311">
    <property type="entry name" value="TAT_signal"/>
</dbReference>
<dbReference type="GO" id="GO:0008081">
    <property type="term" value="F:phosphoric diester hydrolase activity"/>
    <property type="evidence" value="ECO:0007669"/>
    <property type="project" value="InterPro"/>
</dbReference>
<dbReference type="InterPro" id="IPR017946">
    <property type="entry name" value="PLC-like_Pdiesterase_TIM-brl"/>
</dbReference>
<proteinExistence type="predicted"/>
<sequence>MRDAAPPGSDARTEATRRAMLRRSGALAVGAVAATGSAALAGCAGRGSGDAGGNDGYAAGAGAAAGRGDPPLVAHRGFAAEHPENTVAAIEAATAVVDRVELDVRRCGTGELVAFHDATLGRVTDATGRVGRTPAGRLAELSVEGSGEPVPTIAAALDAVPSDAWVLLDLKERGVAADAVAAGAERDHGLAVAADDPAAIEAANAADPTVPTVYGARESVPARPLRPLIPGSRAGVGLPRWAYPPQDVAGIVETATALGCAAVSPRYELCLRTDIVSRAATAGLRVLPWTVASAREYGAVASVDGVGAVVSDVSLGRREP</sequence>
<dbReference type="AlphaFoldDB" id="A0A256INP1"/>
<name>A0A256INP1_HALEZ</name>
<evidence type="ECO:0000313" key="2">
    <source>
        <dbReference type="EMBL" id="OYR58141.1"/>
    </source>
</evidence>
<dbReference type="GO" id="GO:0006629">
    <property type="term" value="P:lipid metabolic process"/>
    <property type="evidence" value="ECO:0007669"/>
    <property type="project" value="InterPro"/>
</dbReference>
<dbReference type="EMBL" id="NHOW01000196">
    <property type="protein sequence ID" value="OYR58141.1"/>
    <property type="molecule type" value="Genomic_DNA"/>
</dbReference>
<protein>
    <submittedName>
        <fullName evidence="2">Glycerophosphodiester phosphodiesterase</fullName>
    </submittedName>
</protein>
<dbReference type="PANTHER" id="PTHR46211">
    <property type="entry name" value="GLYCEROPHOSPHORYL DIESTER PHOSPHODIESTERASE"/>
    <property type="match status" value="1"/>
</dbReference>
<dbReference type="Pfam" id="PF03009">
    <property type="entry name" value="GDPD"/>
    <property type="match status" value="1"/>
</dbReference>
<dbReference type="PANTHER" id="PTHR46211:SF14">
    <property type="entry name" value="GLYCEROPHOSPHODIESTER PHOSPHODIESTERASE"/>
    <property type="match status" value="1"/>
</dbReference>
<comment type="caution">
    <text evidence="2">The sequence shown here is derived from an EMBL/GenBank/DDBJ whole genome shotgun (WGS) entry which is preliminary data.</text>
</comment>
<dbReference type="RefSeq" id="WP_094580534.1">
    <property type="nucleotide sequence ID" value="NZ_NHOW01000196.1"/>
</dbReference>